<dbReference type="RefSeq" id="WP_072263498.1">
    <property type="nucleotide sequence ID" value="NZ_CZVV01000005.1"/>
</dbReference>
<comment type="caution">
    <text evidence="2">The sequence shown here is derived from an EMBL/GenBank/DDBJ whole genome shotgun (WGS) entry which is preliminary data.</text>
</comment>
<proteinExistence type="predicted"/>
<protein>
    <submittedName>
        <fullName evidence="2">Right handed beta helix region</fullName>
    </submittedName>
</protein>
<dbReference type="AlphaFoldDB" id="A0A916PAV4"/>
<organism evidence="2 3">
    <name type="scientific">Kryptobacter tengchongensis</name>
    <dbReference type="NCBI Taxonomy" id="1643429"/>
    <lineage>
        <taxon>Bacteria</taxon>
        <taxon>Pseudomonadati</taxon>
        <taxon>Candidatus Kryptoniota</taxon>
        <taxon>Candidatus Kryptobacter</taxon>
    </lineage>
</organism>
<sequence length="284" mass="30177">MKLLVKIFIICLISFNFSLARVIIVDINGSGNYRKITDGINAAVAGDTVKVLPGVYEEQVALSKDIVLMGSGCENTKIVYFTASPTVTISNGKIMWFSIKNLSTGGVGVVFNGGTLTNCVVMYCTGNGVVLANGATGTIRNCVFLKNSGSGIYTQSSNSVVVYNCISAYNSNGFYNYYSYSNINVNYSCAYGNSGHNFANTSGNVGNVTVNPQFVNINESELDLRAPGVSDLGTPDFTDPDGTRSDMGYFGGPDAPVFPVVTSILFTPLPTGGIRIQAKARANW</sequence>
<dbReference type="Proteomes" id="UP000243105">
    <property type="component" value="Unassembled WGS sequence"/>
</dbReference>
<dbReference type="EMBL" id="CZVV01000005">
    <property type="protein sequence ID" value="CUS96776.1"/>
    <property type="molecule type" value="Genomic_DNA"/>
</dbReference>
<name>A0A916PAV4_KRYT1</name>
<dbReference type="InterPro" id="IPR011050">
    <property type="entry name" value="Pectin_lyase_fold/virulence"/>
</dbReference>
<accession>A0A916PAV4</accession>
<dbReference type="Gene3D" id="2.160.20.10">
    <property type="entry name" value="Single-stranded right-handed beta-helix, Pectin lyase-like"/>
    <property type="match status" value="1"/>
</dbReference>
<gene>
    <name evidence="2" type="ORF">JGI25_00161</name>
</gene>
<evidence type="ECO:0000313" key="3">
    <source>
        <dbReference type="Proteomes" id="UP000243105"/>
    </source>
</evidence>
<evidence type="ECO:0000259" key="1">
    <source>
        <dbReference type="Pfam" id="PF13229"/>
    </source>
</evidence>
<evidence type="ECO:0000313" key="2">
    <source>
        <dbReference type="EMBL" id="CUS96776.1"/>
    </source>
</evidence>
<dbReference type="SUPFAM" id="SSF51126">
    <property type="entry name" value="Pectin lyase-like"/>
    <property type="match status" value="1"/>
</dbReference>
<feature type="domain" description="Right handed beta helix" evidence="1">
    <location>
        <begin position="79"/>
        <end position="206"/>
    </location>
</feature>
<dbReference type="InterPro" id="IPR012334">
    <property type="entry name" value="Pectin_lyas_fold"/>
</dbReference>
<reference evidence="2 3" key="1">
    <citation type="submission" date="2015-11" db="EMBL/GenBank/DDBJ databases">
        <authorList>
            <person name="Varghese N."/>
        </authorList>
    </citation>
    <scope>NUCLEOTIDE SEQUENCE [LARGE SCALE GENOMIC DNA]</scope>
    <source>
        <strain evidence="2 3">JGI-25</strain>
    </source>
</reference>
<dbReference type="InterPro" id="IPR039448">
    <property type="entry name" value="Beta_helix"/>
</dbReference>
<dbReference type="Pfam" id="PF13229">
    <property type="entry name" value="Beta_helix"/>
    <property type="match status" value="1"/>
</dbReference>